<dbReference type="EMBL" id="QOCR01000004">
    <property type="protein sequence ID" value="RHW49877.1"/>
    <property type="molecule type" value="Genomic_DNA"/>
</dbReference>
<feature type="transmembrane region" description="Helical" evidence="10">
    <location>
        <begin position="113"/>
        <end position="135"/>
    </location>
</feature>
<sequence>MKLIICFILAYLIGSIPSAYLLGKIYFHQDIRQLGSGNIGTTNTFRTFGFFPGTTVLLLDIFKGTLGASLPLFLGVPGKQWVLLVGIAAVIGHCFPIFLHFKGGKAVATGSGILLAYNPVLFLVAATMFAALVLLTSTVSIASLVVMPVFTIITFVIHDYYLLLAAIIVTIIIYIRHLPNIKRLAKHQENLVHIGLVYYLQKKRHQ</sequence>
<reference evidence="13 14" key="1">
    <citation type="submission" date="2018-07" db="EMBL/GenBank/DDBJ databases">
        <title>Genome sequences of six Lactobacillus spp. isolated from bumble bee guts.</title>
        <authorList>
            <person name="Motta E.V.S."/>
            <person name="Moran N.A."/>
        </authorList>
    </citation>
    <scope>NUCLEOTIDE SEQUENCE [LARGE SCALE GENOMIC DNA]</scope>
    <source>
        <strain evidence="12 13">BI-1.1</strain>
        <strain evidence="11 14">LV-8.1</strain>
    </source>
</reference>
<feature type="transmembrane region" description="Helical" evidence="10">
    <location>
        <begin position="141"/>
        <end position="174"/>
    </location>
</feature>
<dbReference type="AlphaFoldDB" id="A0A347SR97"/>
<keyword evidence="1 10" id="KW-1003">Cell membrane</keyword>
<dbReference type="EMBL" id="QOCS01000009">
    <property type="protein sequence ID" value="RHW46971.1"/>
    <property type="molecule type" value="Genomic_DNA"/>
</dbReference>
<dbReference type="Proteomes" id="UP000284109">
    <property type="component" value="Unassembled WGS sequence"/>
</dbReference>
<dbReference type="OrthoDB" id="9777124at2"/>
<keyword evidence="9 10" id="KW-1208">Phospholipid metabolism</keyword>
<dbReference type="NCBIfam" id="TIGR00023">
    <property type="entry name" value="glycerol-3-phosphate 1-O-acyltransferase PlsY"/>
    <property type="match status" value="1"/>
</dbReference>
<evidence type="ECO:0000256" key="6">
    <source>
        <dbReference type="ARBA" id="ARBA00023098"/>
    </source>
</evidence>
<evidence type="ECO:0000256" key="2">
    <source>
        <dbReference type="ARBA" id="ARBA00022516"/>
    </source>
</evidence>
<keyword evidence="11" id="KW-0012">Acyltransferase</keyword>
<evidence type="ECO:0000313" key="14">
    <source>
        <dbReference type="Proteomes" id="UP000284822"/>
    </source>
</evidence>
<evidence type="ECO:0000313" key="12">
    <source>
        <dbReference type="EMBL" id="RHW49877.1"/>
    </source>
</evidence>
<comment type="similarity">
    <text evidence="10">Belongs to the PlsY family.</text>
</comment>
<comment type="pathway">
    <text evidence="10">Lipid metabolism; phospholipid metabolism.</text>
</comment>
<evidence type="ECO:0000313" key="13">
    <source>
        <dbReference type="Proteomes" id="UP000284109"/>
    </source>
</evidence>
<evidence type="ECO:0000256" key="3">
    <source>
        <dbReference type="ARBA" id="ARBA00022679"/>
    </source>
</evidence>
<comment type="caution">
    <text evidence="10">Lacks conserved residue(s) required for the propagation of feature annotation.</text>
</comment>
<proteinExistence type="inferred from homology"/>
<evidence type="ECO:0000256" key="4">
    <source>
        <dbReference type="ARBA" id="ARBA00022692"/>
    </source>
</evidence>
<dbReference type="RefSeq" id="WP_118901829.1">
    <property type="nucleotide sequence ID" value="NZ_CP031513.1"/>
</dbReference>
<dbReference type="UniPathway" id="UPA00085"/>
<keyword evidence="3 10" id="KW-0808">Transferase</keyword>
<organism evidence="11 14">
    <name type="scientific">Bombilactobacillus bombi</name>
    <dbReference type="NCBI Taxonomy" id="1303590"/>
    <lineage>
        <taxon>Bacteria</taxon>
        <taxon>Bacillati</taxon>
        <taxon>Bacillota</taxon>
        <taxon>Bacilli</taxon>
        <taxon>Lactobacillales</taxon>
        <taxon>Lactobacillaceae</taxon>
        <taxon>Bombilactobacillus</taxon>
    </lineage>
</organism>
<comment type="function">
    <text evidence="10">Catalyzes the transfer of an acyl group from acyl-phosphate (acyl-PO(4)) to glycerol-3-phosphate (G3P) to form lysophosphatidic acid (LPA). This enzyme utilizes acyl-phosphate as fatty acyl donor, but not acyl-CoA or acyl-ACP.</text>
</comment>
<evidence type="ECO:0000256" key="5">
    <source>
        <dbReference type="ARBA" id="ARBA00022989"/>
    </source>
</evidence>
<comment type="subcellular location">
    <subcellularLocation>
        <location evidence="10">Cell membrane</location>
        <topology evidence="10">Multi-pass membrane protein</topology>
    </subcellularLocation>
</comment>
<keyword evidence="13" id="KW-1185">Reference proteome</keyword>
<dbReference type="Proteomes" id="UP000284822">
    <property type="component" value="Unassembled WGS sequence"/>
</dbReference>
<dbReference type="Pfam" id="PF02660">
    <property type="entry name" value="G3P_acyltransf"/>
    <property type="match status" value="1"/>
</dbReference>
<evidence type="ECO:0000256" key="1">
    <source>
        <dbReference type="ARBA" id="ARBA00022475"/>
    </source>
</evidence>
<comment type="catalytic activity">
    <reaction evidence="10">
        <text>an acyl phosphate + sn-glycerol 3-phosphate = a 1-acyl-sn-glycero-3-phosphate + phosphate</text>
        <dbReference type="Rhea" id="RHEA:34075"/>
        <dbReference type="ChEBI" id="CHEBI:43474"/>
        <dbReference type="ChEBI" id="CHEBI:57597"/>
        <dbReference type="ChEBI" id="CHEBI:57970"/>
        <dbReference type="ChEBI" id="CHEBI:59918"/>
        <dbReference type="EC" id="2.3.1.275"/>
    </reaction>
</comment>
<accession>A0A347SR97</accession>
<name>A0A347SR97_9LACO</name>
<dbReference type="GO" id="GO:0043772">
    <property type="term" value="F:acyl-phosphate glycerol-3-phosphate acyltransferase activity"/>
    <property type="evidence" value="ECO:0007669"/>
    <property type="project" value="UniProtKB-UniRule"/>
</dbReference>
<dbReference type="HAMAP" id="MF_01043">
    <property type="entry name" value="PlsY"/>
    <property type="match status" value="1"/>
</dbReference>
<dbReference type="EC" id="2.3.1.275" evidence="10"/>
<keyword evidence="4 10" id="KW-0812">Transmembrane</keyword>
<dbReference type="PANTHER" id="PTHR30309:SF0">
    <property type="entry name" value="GLYCEROL-3-PHOSPHATE ACYLTRANSFERASE-RELATED"/>
    <property type="match status" value="1"/>
</dbReference>
<keyword evidence="2 10" id="KW-0444">Lipid biosynthesis</keyword>
<dbReference type="GO" id="GO:0008654">
    <property type="term" value="P:phospholipid biosynthetic process"/>
    <property type="evidence" value="ECO:0007669"/>
    <property type="project" value="UniProtKB-UniRule"/>
</dbReference>
<dbReference type="PANTHER" id="PTHR30309">
    <property type="entry name" value="INNER MEMBRANE PROTEIN YGIH"/>
    <property type="match status" value="1"/>
</dbReference>
<comment type="subunit">
    <text evidence="10">Probably interacts with PlsX.</text>
</comment>
<gene>
    <name evidence="10 11" type="primary">plsY</name>
    <name evidence="12" type="ORF">DS831_06860</name>
    <name evidence="11" type="ORF">DS832_05670</name>
</gene>
<dbReference type="GO" id="GO:0005886">
    <property type="term" value="C:plasma membrane"/>
    <property type="evidence" value="ECO:0007669"/>
    <property type="project" value="UniProtKB-SubCell"/>
</dbReference>
<feature type="transmembrane region" description="Helical" evidence="10">
    <location>
        <begin position="81"/>
        <end position="101"/>
    </location>
</feature>
<dbReference type="InterPro" id="IPR003811">
    <property type="entry name" value="G3P_acylTferase_PlsY"/>
</dbReference>
<dbReference type="KEGG" id="lbm:DS830_03345"/>
<evidence type="ECO:0000256" key="8">
    <source>
        <dbReference type="ARBA" id="ARBA00023209"/>
    </source>
</evidence>
<keyword evidence="7 10" id="KW-0472">Membrane</keyword>
<keyword evidence="6 10" id="KW-0443">Lipid metabolism</keyword>
<dbReference type="SMART" id="SM01207">
    <property type="entry name" value="G3P_acyltransf"/>
    <property type="match status" value="1"/>
</dbReference>
<keyword evidence="8 10" id="KW-0594">Phospholipid biosynthesis</keyword>
<evidence type="ECO:0000256" key="7">
    <source>
        <dbReference type="ARBA" id="ARBA00023136"/>
    </source>
</evidence>
<evidence type="ECO:0000313" key="11">
    <source>
        <dbReference type="EMBL" id="RHW46971.1"/>
    </source>
</evidence>
<comment type="caution">
    <text evidence="11">The sequence shown here is derived from an EMBL/GenBank/DDBJ whole genome shotgun (WGS) entry which is preliminary data.</text>
</comment>
<keyword evidence="5 10" id="KW-1133">Transmembrane helix</keyword>
<evidence type="ECO:0000256" key="9">
    <source>
        <dbReference type="ARBA" id="ARBA00023264"/>
    </source>
</evidence>
<evidence type="ECO:0000256" key="10">
    <source>
        <dbReference type="HAMAP-Rule" id="MF_01043"/>
    </source>
</evidence>
<protein>
    <recommendedName>
        <fullName evidence="10">Glycerol-3-phosphate acyltransferase</fullName>
    </recommendedName>
    <alternativeName>
        <fullName evidence="10">Acyl-PO4 G3P acyltransferase</fullName>
    </alternativeName>
    <alternativeName>
        <fullName evidence="10">Acyl-phosphate--glycerol-3-phosphate acyltransferase</fullName>
    </alternativeName>
    <alternativeName>
        <fullName evidence="10">G3P acyltransferase</fullName>
        <shortName evidence="10">GPAT</shortName>
        <ecNumber evidence="10">2.3.1.275</ecNumber>
    </alternativeName>
    <alternativeName>
        <fullName evidence="10">Lysophosphatidic acid synthase</fullName>
        <shortName evidence="10">LPA synthase</shortName>
    </alternativeName>
</protein>